<sequence length="895" mass="97564">MSALSSNAQARTLEISSSAIPLILGRPALEPVRLSGHEGLNSLFEYELLLKTPDALNLGASGAMDFDVEKFIRCDISCSIQLDGAGRFLPGAAGVSVDGIGAGARQINAQITDVEVVGEEGRHVQYKLTLRPWLHHATLATDCKIFQNRTVVQILDELLADYNFPVDKRLIESYPPRDYQVQFNESDFAFFSRLCQKWGISYFFEHGDGKHRLVLIDNMGAYKKNDSAAYQEVEYHAPGWKVDAEYISSFVSHYQLTSGRYATRDYDYTRPRADLSVGRSDPRDSSQTDGEVYQWHEGSAAGSHYAQPRAGSGEANDPHGEGRQIALVRMEALRTHGARARARGNLRGMVPGCSFELTKHPRRKANAEYLILDTHFLIEDVAQDSQIGDASPSRRQQWRVEVDFTAHPMVEPLRPAPTQARPLTHGLHTALVVGPPGQNIWTDEYARIKVQFPWDRLGKKDQHSSCWIRVTLPGAGNQQGTIHVPRIGQEVTIGFIGSDPDQPICIGQAYNQANKPSWNLPDQQALSGYRSRELTDDGGNSSAGRSNHIAMDDTKGKIQVQIKSDHQHSQLSLGHITRIEDNAGRKDARGEGFELRSDGWGAVRAEKGLLLSTDGRSQAIGGILSRDELVSCLEQALAIAKDLTRSATKCEAGARETAPQQALSEAAQALGHGASNEANTRGNAQGGQPVLALSGAAGIASVTPKDHIQYAGLNIDTVAGHNQQHYADQSILHTAGKDIEQFARTGDIRVIANEGKLIHQAQHNSVEITGEKAVTLQSTEDGITIKAKKSITLALDDGTYLRMGGGKVVWGMTGEYLVQTANYRINGPSTIGVDFPSFMRTDQAQQLKLHRMGDKGDGLSSRDFSIVKASGGASNAQSGGDAISRLEKDKPFDVT</sequence>
<feature type="region of interest" description="Disordered" evidence="2">
    <location>
        <begin position="272"/>
        <end position="291"/>
    </location>
</feature>
<dbReference type="NCBIfam" id="TIGR01646">
    <property type="entry name" value="vgr_GE"/>
    <property type="match status" value="1"/>
</dbReference>
<gene>
    <name evidence="6" type="ordered locus">Varpa_4582</name>
</gene>
<evidence type="ECO:0000313" key="7">
    <source>
        <dbReference type="Proteomes" id="UP000008917"/>
    </source>
</evidence>
<feature type="compositionally biased region" description="Basic and acidic residues" evidence="2">
    <location>
        <begin position="884"/>
        <end position="895"/>
    </location>
</feature>
<dbReference type="SUPFAM" id="SSF69279">
    <property type="entry name" value="Phage tail proteins"/>
    <property type="match status" value="2"/>
</dbReference>
<dbReference type="Pfam" id="PF04717">
    <property type="entry name" value="Phage_base_V"/>
    <property type="match status" value="1"/>
</dbReference>
<dbReference type="HOGENOM" id="CLU_004121_1_7_4"/>
<dbReference type="Gene3D" id="3.55.50.10">
    <property type="entry name" value="Baseplate protein-like domains"/>
    <property type="match status" value="1"/>
</dbReference>
<accession>E6UW89</accession>
<dbReference type="InterPro" id="IPR037026">
    <property type="entry name" value="Vgr_OB-fold_dom_sf"/>
</dbReference>
<evidence type="ECO:0000259" key="4">
    <source>
        <dbReference type="Pfam" id="PF10106"/>
    </source>
</evidence>
<dbReference type="Gene3D" id="4.10.220.110">
    <property type="match status" value="1"/>
</dbReference>
<dbReference type="Gene3D" id="2.30.110.50">
    <property type="match status" value="1"/>
</dbReference>
<feature type="domain" description="Putative type VI secretion system Rhs element associated Vgr" evidence="5">
    <location>
        <begin position="543"/>
        <end position="647"/>
    </location>
</feature>
<dbReference type="STRING" id="595537.Varpa_4582"/>
<proteinExistence type="inferred from homology"/>
<dbReference type="eggNOG" id="COG4253">
    <property type="taxonomic scope" value="Bacteria"/>
</dbReference>
<dbReference type="SUPFAM" id="SSF69349">
    <property type="entry name" value="Phage fibre proteins"/>
    <property type="match status" value="1"/>
</dbReference>
<organism evidence="6 7">
    <name type="scientific">Variovorax paradoxus (strain EPS)</name>
    <dbReference type="NCBI Taxonomy" id="595537"/>
    <lineage>
        <taxon>Bacteria</taxon>
        <taxon>Pseudomonadati</taxon>
        <taxon>Pseudomonadota</taxon>
        <taxon>Betaproteobacteria</taxon>
        <taxon>Burkholderiales</taxon>
        <taxon>Comamonadaceae</taxon>
        <taxon>Variovorax</taxon>
    </lineage>
</organism>
<evidence type="ECO:0000256" key="2">
    <source>
        <dbReference type="SAM" id="MobiDB-lite"/>
    </source>
</evidence>
<evidence type="ECO:0000259" key="3">
    <source>
        <dbReference type="Pfam" id="PF04717"/>
    </source>
</evidence>
<evidence type="ECO:0000313" key="6">
    <source>
        <dbReference type="EMBL" id="ADU38746.1"/>
    </source>
</evidence>
<comment type="similarity">
    <text evidence="1">Belongs to the VgrG protein family.</text>
</comment>
<dbReference type="InterPro" id="IPR006531">
    <property type="entry name" value="Gp5/Vgr_OB"/>
</dbReference>
<feature type="region of interest" description="Disordered" evidence="2">
    <location>
        <begin position="529"/>
        <end position="553"/>
    </location>
</feature>
<name>E6UW89_VARPE</name>
<evidence type="ECO:0000259" key="5">
    <source>
        <dbReference type="Pfam" id="PF13296"/>
    </source>
</evidence>
<reference evidence="7" key="1">
    <citation type="submission" date="2010-12" db="EMBL/GenBank/DDBJ databases">
        <title>Complete sequence of Variovorax paradoxus EPS.</title>
        <authorList>
            <consortium name="US DOE Joint Genome Institute"/>
            <person name="Lucas S."/>
            <person name="Copeland A."/>
            <person name="Lapidus A."/>
            <person name="Cheng J.-F."/>
            <person name="Goodwin L."/>
            <person name="Pitluck S."/>
            <person name="Teshima H."/>
            <person name="Detter J.C."/>
            <person name="Han C."/>
            <person name="Tapia R."/>
            <person name="Land M."/>
            <person name="Hauser L."/>
            <person name="Kyrpides N."/>
            <person name="Ivanova N."/>
            <person name="Ovchinnikova G."/>
            <person name="Orwin P."/>
            <person name="Han J.-I.G."/>
            <person name="Woyke T."/>
        </authorList>
    </citation>
    <scope>NUCLEOTIDE SEQUENCE [LARGE SCALE GENOMIC DNA]</scope>
    <source>
        <strain evidence="7">EPS</strain>
    </source>
</reference>
<dbReference type="InterPro" id="IPR018769">
    <property type="entry name" value="VgrG2_DUF2345"/>
</dbReference>
<dbReference type="Pfam" id="PF13296">
    <property type="entry name" value="T6SS_Vgr"/>
    <property type="match status" value="1"/>
</dbReference>
<feature type="region of interest" description="Disordered" evidence="2">
    <location>
        <begin position="301"/>
        <end position="320"/>
    </location>
</feature>
<dbReference type="InterPro" id="IPR006533">
    <property type="entry name" value="T6SS_Vgr_RhsGE"/>
</dbReference>
<feature type="region of interest" description="Disordered" evidence="2">
    <location>
        <begin position="870"/>
        <end position="895"/>
    </location>
</feature>
<dbReference type="NCBIfam" id="TIGR03361">
    <property type="entry name" value="VI_Rhs_Vgr"/>
    <property type="match status" value="1"/>
</dbReference>
<dbReference type="eggNOG" id="COG3501">
    <property type="taxonomic scope" value="Bacteria"/>
</dbReference>
<dbReference type="Gene3D" id="2.40.50.230">
    <property type="entry name" value="Gp5 N-terminal domain"/>
    <property type="match status" value="1"/>
</dbReference>
<reference evidence="6 7" key="2">
    <citation type="journal article" date="2013" name="Genome Announc.">
        <title>Genome of the Root-Associated Plant Growth-Promoting Bacterium Variovorax paradoxus Strain EPS.</title>
        <authorList>
            <person name="Han J.I."/>
            <person name="Spain J.C."/>
            <person name="Leadbetter J.R."/>
            <person name="Ovchinnikova G."/>
            <person name="Goodwin L.A."/>
            <person name="Han C.S."/>
            <person name="Woyke T."/>
            <person name="Davenport K.W."/>
            <person name="Orwin P.M."/>
        </authorList>
    </citation>
    <scope>NUCLEOTIDE SEQUENCE [LARGE SCALE GENOMIC DNA]</scope>
    <source>
        <strain evidence="6 7">EPS</strain>
    </source>
</reference>
<protein>
    <submittedName>
        <fullName evidence="6">Type VI secretion system Vgr family protein</fullName>
    </submittedName>
</protein>
<dbReference type="Pfam" id="PF10106">
    <property type="entry name" value="DUF2345"/>
    <property type="match status" value="1"/>
</dbReference>
<feature type="domain" description="Gp5/Type VI secretion system Vgr protein OB-fold" evidence="3">
    <location>
        <begin position="443"/>
        <end position="510"/>
    </location>
</feature>
<dbReference type="AlphaFoldDB" id="E6UW89"/>
<feature type="domain" description="DUF2345" evidence="4">
    <location>
        <begin position="683"/>
        <end position="829"/>
    </location>
</feature>
<dbReference type="Pfam" id="PF05954">
    <property type="entry name" value="Phage_GPD"/>
    <property type="match status" value="1"/>
</dbReference>
<feature type="compositionally biased region" description="Low complexity" evidence="2">
    <location>
        <begin position="870"/>
        <end position="882"/>
    </location>
</feature>
<dbReference type="InterPro" id="IPR017847">
    <property type="entry name" value="T6SS_RhsGE_Vgr_subset"/>
</dbReference>
<dbReference type="KEGG" id="vpe:Varpa_4582"/>
<evidence type="ECO:0000256" key="1">
    <source>
        <dbReference type="ARBA" id="ARBA00005558"/>
    </source>
</evidence>
<dbReference type="Proteomes" id="UP000008917">
    <property type="component" value="Chromosome"/>
</dbReference>
<dbReference type="EMBL" id="CP002417">
    <property type="protein sequence ID" value="ADU38746.1"/>
    <property type="molecule type" value="Genomic_DNA"/>
</dbReference>
<dbReference type="InterPro" id="IPR028244">
    <property type="entry name" value="T6SS_Rhs_Vgr_dom"/>
</dbReference>
<dbReference type="OrthoDB" id="1907165at2"/>
<dbReference type="RefSeq" id="WP_013542956.1">
    <property type="nucleotide sequence ID" value="NC_014931.1"/>
</dbReference>
<dbReference type="SUPFAM" id="SSF69255">
    <property type="entry name" value="gp5 N-terminal domain-like"/>
    <property type="match status" value="1"/>
</dbReference>